<keyword evidence="2" id="KW-0808">Transferase</keyword>
<feature type="transmembrane region" description="Helical" evidence="1">
    <location>
        <begin position="21"/>
        <end position="42"/>
    </location>
</feature>
<protein>
    <submittedName>
        <fullName evidence="2">Glycosyltransferase family 69 protein</fullName>
    </submittedName>
</protein>
<dbReference type="EMBL" id="KV749328">
    <property type="protein sequence ID" value="OCL09957.1"/>
    <property type="molecule type" value="Genomic_DNA"/>
</dbReference>
<sequence length="437" mass="49654">MTSLSYLLKPSPRSRRWRRSFYRVIILAFVILFTLDIFRIAFPGHDGHRETLSLSATSKRPSIFIASIHWNNEEIIRSHWSKALLDFISKYGAENVYVSILEGGSWDGTKGALRELDIQLRDAGVERNVELQDVSHEAMIKQGPGPEGSGWIQTSREKKEFRRIPYLAGLRNTVMEHMKEVGKREENPRRFDRVLWLNDVVFQTSDILALLATHNSSYAAACSLDFSKPPSYYDTFALRDSSGAKPITDTWPYFLSLQSRRALMANSPVPVQSCWNGMVVFDAEPFYENVVTGKESKEKSALAFRGVDDSLAQMHLEGSECCLVHVDNYLSAEKGVWLNPSVRVGYNGDAYAIVNPQGTHGPLDWPSPRDKFFGLWTNRAARVLGRPRRFLENTVVHWRLSGWQRQKNANGQKNTEEGSQCLVNEMQVLAENGWAHV</sequence>
<keyword evidence="1" id="KW-0812">Transmembrane</keyword>
<evidence type="ECO:0000313" key="3">
    <source>
        <dbReference type="Proteomes" id="UP000250140"/>
    </source>
</evidence>
<evidence type="ECO:0000256" key="1">
    <source>
        <dbReference type="SAM" id="Phobius"/>
    </source>
</evidence>
<dbReference type="GO" id="GO:0016740">
    <property type="term" value="F:transferase activity"/>
    <property type="evidence" value="ECO:0007669"/>
    <property type="project" value="UniProtKB-KW"/>
</dbReference>
<dbReference type="AlphaFoldDB" id="A0A8E2F3P0"/>
<dbReference type="Pfam" id="PF11735">
    <property type="entry name" value="CAP59_mtransfer"/>
    <property type="match status" value="1"/>
</dbReference>
<dbReference type="InterPro" id="IPR021047">
    <property type="entry name" value="Mannosyltransferase_CMT1"/>
</dbReference>
<gene>
    <name evidence="2" type="ORF">AOQ84DRAFT_290222</name>
</gene>
<proteinExistence type="predicted"/>
<dbReference type="PANTHER" id="PTHR34144:SF7">
    <property type="entry name" value="EXPORT PROTEIN (CAP59), PUTATIVE (AFU_ORTHOLOGUE AFUA_7G05020)-RELATED"/>
    <property type="match status" value="1"/>
</dbReference>
<organism evidence="2 3">
    <name type="scientific">Glonium stellatum</name>
    <dbReference type="NCBI Taxonomy" id="574774"/>
    <lineage>
        <taxon>Eukaryota</taxon>
        <taxon>Fungi</taxon>
        <taxon>Dikarya</taxon>
        <taxon>Ascomycota</taxon>
        <taxon>Pezizomycotina</taxon>
        <taxon>Dothideomycetes</taxon>
        <taxon>Pleosporomycetidae</taxon>
        <taxon>Gloniales</taxon>
        <taxon>Gloniaceae</taxon>
        <taxon>Glonium</taxon>
    </lineage>
</organism>
<evidence type="ECO:0000313" key="2">
    <source>
        <dbReference type="EMBL" id="OCL09957.1"/>
    </source>
</evidence>
<keyword evidence="3" id="KW-1185">Reference proteome</keyword>
<dbReference type="Proteomes" id="UP000250140">
    <property type="component" value="Unassembled WGS sequence"/>
</dbReference>
<keyword evidence="1" id="KW-1133">Transmembrane helix</keyword>
<name>A0A8E2F3P0_9PEZI</name>
<keyword evidence="1" id="KW-0472">Membrane</keyword>
<reference evidence="2 3" key="1">
    <citation type="journal article" date="2016" name="Nat. Commun.">
        <title>Ectomycorrhizal ecology is imprinted in the genome of the dominant symbiotic fungus Cenococcum geophilum.</title>
        <authorList>
            <consortium name="DOE Joint Genome Institute"/>
            <person name="Peter M."/>
            <person name="Kohler A."/>
            <person name="Ohm R.A."/>
            <person name="Kuo A."/>
            <person name="Krutzmann J."/>
            <person name="Morin E."/>
            <person name="Arend M."/>
            <person name="Barry K.W."/>
            <person name="Binder M."/>
            <person name="Choi C."/>
            <person name="Clum A."/>
            <person name="Copeland A."/>
            <person name="Grisel N."/>
            <person name="Haridas S."/>
            <person name="Kipfer T."/>
            <person name="LaButti K."/>
            <person name="Lindquist E."/>
            <person name="Lipzen A."/>
            <person name="Maire R."/>
            <person name="Meier B."/>
            <person name="Mihaltcheva S."/>
            <person name="Molinier V."/>
            <person name="Murat C."/>
            <person name="Poggeler S."/>
            <person name="Quandt C.A."/>
            <person name="Sperisen C."/>
            <person name="Tritt A."/>
            <person name="Tisserant E."/>
            <person name="Crous P.W."/>
            <person name="Henrissat B."/>
            <person name="Nehls U."/>
            <person name="Egli S."/>
            <person name="Spatafora J.W."/>
            <person name="Grigoriev I.V."/>
            <person name="Martin F.M."/>
        </authorList>
    </citation>
    <scope>NUCLEOTIDE SEQUENCE [LARGE SCALE GENOMIC DNA]</scope>
    <source>
        <strain evidence="2 3">CBS 207.34</strain>
    </source>
</reference>
<dbReference type="PANTHER" id="PTHR34144">
    <property type="entry name" value="CHROMOSOME 8, WHOLE GENOME SHOTGUN SEQUENCE"/>
    <property type="match status" value="1"/>
</dbReference>
<dbReference type="OrthoDB" id="262547at2759"/>
<accession>A0A8E2F3P0</accession>